<dbReference type="AlphaFoldDB" id="A0A3Q0FMJ5"/>
<feature type="compositionally biased region" description="Low complexity" evidence="1">
    <location>
        <begin position="39"/>
        <end position="58"/>
    </location>
</feature>
<dbReference type="RefSeq" id="XP_025048554.1">
    <property type="nucleotide sequence ID" value="XM_025192769.1"/>
</dbReference>
<proteinExistence type="predicted"/>
<accession>A0A3Q0FMJ5</accession>
<sequence length="149" mass="16621">VFAGSEAAARRFLPKSRISTVIIRDNASAQRLQDLEVTGPRGLPAAPARPGPLRSAPGPIVPKAKHLEQRSRKTSHFHEHLRKKFVGEQQRKMSRWRREADKFGRLLELVGQRTRNLASAASASLALRRSQARSRDLSPKKDAAVMSEK</sequence>
<reference evidence="3" key="1">
    <citation type="submission" date="2025-08" db="UniProtKB">
        <authorList>
            <consortium name="RefSeq"/>
        </authorList>
    </citation>
    <scope>IDENTIFICATION</scope>
</reference>
<dbReference type="KEGG" id="asn:102378829"/>
<feature type="compositionally biased region" description="Basic and acidic residues" evidence="1">
    <location>
        <begin position="133"/>
        <end position="149"/>
    </location>
</feature>
<name>A0A3Q0FMJ5_ALLSI</name>
<evidence type="ECO:0000313" key="3">
    <source>
        <dbReference type="RefSeq" id="XP_025048554.1"/>
    </source>
</evidence>
<protein>
    <submittedName>
        <fullName evidence="3">Uncharacterized protein C5orf52 homolog</fullName>
    </submittedName>
</protein>
<dbReference type="InParanoid" id="A0A3Q0FMJ5"/>
<dbReference type="InterPro" id="IPR038935">
    <property type="entry name" value="C5orf52"/>
</dbReference>
<dbReference type="PANTHER" id="PTHR35666">
    <property type="entry name" value="SIMILAR TO RIKEN CDNA 4921536K21"/>
    <property type="match status" value="1"/>
</dbReference>
<evidence type="ECO:0000313" key="2">
    <source>
        <dbReference type="Proteomes" id="UP000189705"/>
    </source>
</evidence>
<dbReference type="GeneID" id="102378829"/>
<dbReference type="Pfam" id="PF17666">
    <property type="entry name" value="DUF5528"/>
    <property type="match status" value="2"/>
</dbReference>
<feature type="region of interest" description="Disordered" evidence="1">
    <location>
        <begin position="124"/>
        <end position="149"/>
    </location>
</feature>
<evidence type="ECO:0000256" key="1">
    <source>
        <dbReference type="SAM" id="MobiDB-lite"/>
    </source>
</evidence>
<organism evidence="2 3">
    <name type="scientific">Alligator sinensis</name>
    <name type="common">Chinese alligator</name>
    <dbReference type="NCBI Taxonomy" id="38654"/>
    <lineage>
        <taxon>Eukaryota</taxon>
        <taxon>Metazoa</taxon>
        <taxon>Chordata</taxon>
        <taxon>Craniata</taxon>
        <taxon>Vertebrata</taxon>
        <taxon>Euteleostomi</taxon>
        <taxon>Archelosauria</taxon>
        <taxon>Archosauria</taxon>
        <taxon>Crocodylia</taxon>
        <taxon>Alligatoridae</taxon>
        <taxon>Alligatorinae</taxon>
        <taxon>Alligator</taxon>
    </lineage>
</organism>
<dbReference type="CTD" id="113430093"/>
<feature type="region of interest" description="Disordered" evidence="1">
    <location>
        <begin position="39"/>
        <end position="94"/>
    </location>
</feature>
<feature type="non-terminal residue" evidence="3">
    <location>
        <position position="1"/>
    </location>
</feature>
<dbReference type="Proteomes" id="UP000189705">
    <property type="component" value="Unplaced"/>
</dbReference>
<dbReference type="PANTHER" id="PTHR35666:SF1">
    <property type="entry name" value="SIMILAR TO RIKEN CDNA 4921536K21"/>
    <property type="match status" value="1"/>
</dbReference>
<feature type="compositionally biased region" description="Basic residues" evidence="1">
    <location>
        <begin position="72"/>
        <end position="84"/>
    </location>
</feature>
<gene>
    <name evidence="3" type="primary">CUNH5orf52</name>
</gene>
<feature type="compositionally biased region" description="Basic and acidic residues" evidence="1">
    <location>
        <begin position="85"/>
        <end position="94"/>
    </location>
</feature>
<keyword evidence="2" id="KW-1185">Reference proteome</keyword>